<gene>
    <name evidence="1" type="ORF">ACZ87_00164</name>
</gene>
<protein>
    <submittedName>
        <fullName evidence="1">Uncharacterized protein</fullName>
    </submittedName>
</protein>
<name>A0A328TTP9_9GAMM</name>
<evidence type="ECO:0000313" key="1">
    <source>
        <dbReference type="EMBL" id="RAP72972.1"/>
    </source>
</evidence>
<comment type="caution">
    <text evidence="1">The sequence shown here is derived from an EMBL/GenBank/DDBJ whole genome shotgun (WGS) entry which is preliminary data.</text>
</comment>
<proteinExistence type="predicted"/>
<reference evidence="1" key="1">
    <citation type="submission" date="2018-04" db="EMBL/GenBank/DDBJ databases">
        <title>Genomes of the Obligate Erwinia dacicola and Facultative Enterobacter sp. OLF Endosymbionts of the Olive Fruit fly, Bactrocera oleae.</title>
        <authorList>
            <person name="Estes A.M."/>
            <person name="Hearn D.J."/>
            <person name="Agarwal S."/>
            <person name="Pierson E.A."/>
            <person name="Dunning-Hotopp J.C."/>
        </authorList>
    </citation>
    <scope>NUCLEOTIDE SEQUENCE [LARGE SCALE GENOMIC DNA]</scope>
    <source>
        <strain evidence="1">Oroville</strain>
    </source>
</reference>
<dbReference type="RefSeq" id="WP_162475278.1">
    <property type="nucleotide sequence ID" value="NZ_LJAM02000006.1"/>
</dbReference>
<keyword evidence="2" id="KW-1185">Reference proteome</keyword>
<accession>A0A328TTP9</accession>
<dbReference type="Pfam" id="PF10834">
    <property type="entry name" value="DUF2560"/>
    <property type="match status" value="1"/>
</dbReference>
<sequence>MTPINEEQSLNLSIYRLVMRDTAAAKKAISYVGGDALKLELFTDGYTLATGETGVVARTEKAIQIATEAYALFQ</sequence>
<evidence type="ECO:0000313" key="2">
    <source>
        <dbReference type="Proteomes" id="UP000244334"/>
    </source>
</evidence>
<dbReference type="EMBL" id="LJAM02000006">
    <property type="protein sequence ID" value="RAP72972.1"/>
    <property type="molecule type" value="Genomic_DNA"/>
</dbReference>
<dbReference type="InterPro" id="IPR022544">
    <property type="entry name" value="Phage_P22_Orf80"/>
</dbReference>
<dbReference type="AlphaFoldDB" id="A0A328TTP9"/>
<dbReference type="Proteomes" id="UP000244334">
    <property type="component" value="Unassembled WGS sequence"/>
</dbReference>
<organism evidence="1 2">
    <name type="scientific">Candidatus Erwinia dacicola</name>
    <dbReference type="NCBI Taxonomy" id="252393"/>
    <lineage>
        <taxon>Bacteria</taxon>
        <taxon>Pseudomonadati</taxon>
        <taxon>Pseudomonadota</taxon>
        <taxon>Gammaproteobacteria</taxon>
        <taxon>Enterobacterales</taxon>
        <taxon>Erwiniaceae</taxon>
        <taxon>Erwinia</taxon>
    </lineage>
</organism>